<feature type="compositionally biased region" description="Polar residues" evidence="1">
    <location>
        <begin position="543"/>
        <end position="558"/>
    </location>
</feature>
<dbReference type="Gene3D" id="1.10.20.10">
    <property type="entry name" value="Histone, subunit A"/>
    <property type="match status" value="1"/>
</dbReference>
<organism evidence="2 3">
    <name type="scientific">Fonsecaea erecta</name>
    <dbReference type="NCBI Taxonomy" id="1367422"/>
    <lineage>
        <taxon>Eukaryota</taxon>
        <taxon>Fungi</taxon>
        <taxon>Dikarya</taxon>
        <taxon>Ascomycota</taxon>
        <taxon>Pezizomycotina</taxon>
        <taxon>Eurotiomycetes</taxon>
        <taxon>Chaetothyriomycetidae</taxon>
        <taxon>Chaetothyriales</taxon>
        <taxon>Herpotrichiellaceae</taxon>
        <taxon>Fonsecaea</taxon>
    </lineage>
</organism>
<gene>
    <name evidence="2" type="ORF">AYL99_05344</name>
</gene>
<dbReference type="AlphaFoldDB" id="A0A178ZKZ8"/>
<dbReference type="PANTHER" id="PTHR15992">
    <property type="entry name" value="HOLLIDAY JUNCTION RECOGNITION PROTEIN"/>
    <property type="match status" value="1"/>
</dbReference>
<accession>A0A178ZKZ8</accession>
<reference evidence="2 3" key="1">
    <citation type="submission" date="2016-04" db="EMBL/GenBank/DDBJ databases">
        <title>Draft genome of Fonsecaea erecta CBS 125763.</title>
        <authorList>
            <person name="Weiss V.A."/>
            <person name="Vicente V.A."/>
            <person name="Raittz R.T."/>
            <person name="Moreno L.F."/>
            <person name="De Souza E.M."/>
            <person name="Pedrosa F.O."/>
            <person name="Steffens M.B."/>
            <person name="Faoro H."/>
            <person name="Tadra-Sfeir M.Z."/>
            <person name="Najafzadeh M.J."/>
            <person name="Felipe M.S."/>
            <person name="Teixeira M."/>
            <person name="Sun J."/>
            <person name="Xi L."/>
            <person name="Gomes R."/>
            <person name="De Azevedo C.M."/>
            <person name="Salgado C.G."/>
            <person name="Da Silva M.B."/>
            <person name="Nascimento M.F."/>
            <person name="Queiroz-Telles F."/>
            <person name="Attili D.S."/>
            <person name="Gorbushina A."/>
        </authorList>
    </citation>
    <scope>NUCLEOTIDE SEQUENCE [LARGE SCALE GENOMIC DNA]</scope>
    <source>
        <strain evidence="2 3">CBS 125763</strain>
    </source>
</reference>
<evidence type="ECO:0000313" key="2">
    <source>
        <dbReference type="EMBL" id="OAP60342.1"/>
    </source>
</evidence>
<dbReference type="GO" id="GO:0042393">
    <property type="term" value="F:histone binding"/>
    <property type="evidence" value="ECO:0007669"/>
    <property type="project" value="InterPro"/>
</dbReference>
<feature type="compositionally biased region" description="Acidic residues" evidence="1">
    <location>
        <begin position="582"/>
        <end position="591"/>
    </location>
</feature>
<dbReference type="Proteomes" id="UP000078343">
    <property type="component" value="Unassembled WGS sequence"/>
</dbReference>
<feature type="region of interest" description="Disordered" evidence="1">
    <location>
        <begin position="269"/>
        <end position="364"/>
    </location>
</feature>
<comment type="caution">
    <text evidence="2">The sequence shown here is derived from an EMBL/GenBank/DDBJ whole genome shotgun (WGS) entry which is preliminary data.</text>
</comment>
<dbReference type="InterPro" id="IPR009072">
    <property type="entry name" value="Histone-fold"/>
</dbReference>
<proteinExistence type="predicted"/>
<dbReference type="InterPro" id="IPR018465">
    <property type="entry name" value="Scm3/HJURP"/>
</dbReference>
<dbReference type="PANTHER" id="PTHR15992:SF5">
    <property type="entry name" value="HOLLIDAY JUNCTION RECOGNITION PROTEIN"/>
    <property type="match status" value="1"/>
</dbReference>
<feature type="region of interest" description="Disordered" evidence="1">
    <location>
        <begin position="541"/>
        <end position="591"/>
    </location>
</feature>
<dbReference type="GO" id="GO:0046982">
    <property type="term" value="F:protein heterodimerization activity"/>
    <property type="evidence" value="ECO:0007669"/>
    <property type="project" value="InterPro"/>
</dbReference>
<feature type="compositionally biased region" description="Polar residues" evidence="1">
    <location>
        <begin position="192"/>
        <end position="203"/>
    </location>
</feature>
<dbReference type="Pfam" id="PF10384">
    <property type="entry name" value="Scm3"/>
    <property type="match status" value="1"/>
</dbReference>
<feature type="region of interest" description="Disordered" evidence="1">
    <location>
        <begin position="158"/>
        <end position="210"/>
    </location>
</feature>
<dbReference type="RefSeq" id="XP_018693709.1">
    <property type="nucleotide sequence ID" value="XM_018836856.1"/>
</dbReference>
<dbReference type="GeneID" id="30009512"/>
<dbReference type="GO" id="GO:0005634">
    <property type="term" value="C:nucleus"/>
    <property type="evidence" value="ECO:0007669"/>
    <property type="project" value="InterPro"/>
</dbReference>
<evidence type="ECO:0000256" key="1">
    <source>
        <dbReference type="SAM" id="MobiDB-lite"/>
    </source>
</evidence>
<sequence>MEEPFRKRPRLFMFANHSSDPRLDEDLGTRRLRNDLLLKSRFESIFEKYSHDFSGVGDEIDMDTMSIVVNNGHVQSMENETDPGGEYTAKAKSLLRAMTGAQDGANEYFNKGADEAITSIEEIAESAALAGDDPGLDPVNSDDELFVPVRARASYIARPDSRESQTTVRSGLGDSDDESLFGDQQKPERSTSPDSLFQVQLQDSPGPKTTDLLTEFETLDKEVDDRSLLEKFGPRHGPEVLAIIRRTRNYAAQAHIEPAWRLPTDLVPAEPRRSASNSGTPPVPVPTRTDRRTTSPAPTGSLWKPARVRSKKAVRQPAVSRYSRAESADPLQDGFSDRQDEGGGSNDSGEDFKRKSRKQDKEDEQILRLREGSCFYCSRQWSSRAGVLKHWAKLARDYDKGEIDDDDVHNLEYIHGYVSCSSRGPRAPRLIIADFKTLVELHEGAGLSFDEIAECGALRTRKSGIALNDIYDRYRTPSGFRNDNSREWSQTELCMLAELCQKPRRDIGAFASHFKHRHQSEIGNKLAEMWLESLWSSVRRRSPTSTQQAHNPPQQSDLNRTEHTGQEETPLDPPTFLKMEPDSDDELFGRR</sequence>
<evidence type="ECO:0000313" key="3">
    <source>
        <dbReference type="Proteomes" id="UP000078343"/>
    </source>
</evidence>
<keyword evidence="3" id="KW-1185">Reference proteome</keyword>
<dbReference type="OrthoDB" id="2420608at2759"/>
<dbReference type="EMBL" id="LVYI01000004">
    <property type="protein sequence ID" value="OAP60342.1"/>
    <property type="molecule type" value="Genomic_DNA"/>
</dbReference>
<protein>
    <submittedName>
        <fullName evidence="2">Uncharacterized protein</fullName>
    </submittedName>
</protein>
<name>A0A178ZKZ8_9EURO</name>